<dbReference type="SMART" id="SM00028">
    <property type="entry name" value="TPR"/>
    <property type="match status" value="7"/>
</dbReference>
<organism evidence="5 6">
    <name type="scientific">Calorimonas adulescens</name>
    <dbReference type="NCBI Taxonomy" id="2606906"/>
    <lineage>
        <taxon>Bacteria</taxon>
        <taxon>Bacillati</taxon>
        <taxon>Bacillota</taxon>
        <taxon>Clostridia</taxon>
        <taxon>Thermoanaerobacterales</taxon>
        <taxon>Thermoanaerobacteraceae</taxon>
        <taxon>Calorimonas</taxon>
    </lineage>
</organism>
<evidence type="ECO:0000259" key="4">
    <source>
        <dbReference type="PROSITE" id="PS50943"/>
    </source>
</evidence>
<accession>A0A5D8QCL5</accession>
<dbReference type="SUPFAM" id="SSF48452">
    <property type="entry name" value="TPR-like"/>
    <property type="match status" value="2"/>
</dbReference>
<dbReference type="EMBL" id="VTPS01000008">
    <property type="protein sequence ID" value="TZE82137.1"/>
    <property type="molecule type" value="Genomic_DNA"/>
</dbReference>
<keyword evidence="6" id="KW-1185">Reference proteome</keyword>
<evidence type="ECO:0000313" key="5">
    <source>
        <dbReference type="EMBL" id="TZE82137.1"/>
    </source>
</evidence>
<dbReference type="PROSITE" id="PS50005">
    <property type="entry name" value="TPR"/>
    <property type="match status" value="2"/>
</dbReference>
<dbReference type="RefSeq" id="WP_149545154.1">
    <property type="nucleotide sequence ID" value="NZ_VTPS01000008.1"/>
</dbReference>
<proteinExistence type="predicted"/>
<keyword evidence="2 3" id="KW-0802">TPR repeat</keyword>
<sequence length="459" mass="54236">MNMEDIDLNMIIDSKEIGRRIRKRRRELRLRQRDIAGNEFTVGYISQLEVGNIYPSVKALTYLGKVLEVPLSYFLDPEYEEKKDLLEKIKKLDNSYVQFLEAERLIRNGAYNEAKNLLERFLDEFDPNDPRYIKAKFLMICCYIETENYKLAAEWFDDFIGTLLSDDNNLKYAAWLYYKIGISYWMMERHLKALRTLEKGVDLIDKNNLDLHDLKGKMLLNIANLLIKVNNYVKARDYFMMCMNYSKDHGLVKYIGSCYHGIGFTSYYLNEYKDAIKNIRRAIFVNNIFGLKEEVAKEYNYLGYIYIDMKQYDFALKNFEKSMEIYKELNKMVYVSFNLTEIGRIQYLQGNYNQALKYLERADKLLSENPNFLEERCRINRLIGDVYAAQQEYVKAEDSYKRAESFIANIDAEKEKAALGEALGNLYYRMGRVEEALDYFSSTKNEDNVKSPLRDSINL</sequence>
<keyword evidence="1" id="KW-0677">Repeat</keyword>
<dbReference type="Gene3D" id="1.10.260.40">
    <property type="entry name" value="lambda repressor-like DNA-binding domains"/>
    <property type="match status" value="1"/>
</dbReference>
<dbReference type="PANTHER" id="PTHR45641">
    <property type="entry name" value="TETRATRICOPEPTIDE REPEAT PROTEIN (AFU_ORTHOLOGUE AFUA_6G03870)"/>
    <property type="match status" value="1"/>
</dbReference>
<dbReference type="Gene3D" id="1.25.40.10">
    <property type="entry name" value="Tetratricopeptide repeat domain"/>
    <property type="match status" value="3"/>
</dbReference>
<comment type="caution">
    <text evidence="5">The sequence shown here is derived from an EMBL/GenBank/DDBJ whole genome shotgun (WGS) entry which is preliminary data.</text>
</comment>
<dbReference type="InterPro" id="IPR010982">
    <property type="entry name" value="Lambda_DNA-bd_dom_sf"/>
</dbReference>
<evidence type="ECO:0000256" key="3">
    <source>
        <dbReference type="PROSITE-ProRule" id="PRU00339"/>
    </source>
</evidence>
<dbReference type="AlphaFoldDB" id="A0A5D8QCL5"/>
<dbReference type="InterPro" id="IPR001387">
    <property type="entry name" value="Cro/C1-type_HTH"/>
</dbReference>
<dbReference type="InterPro" id="IPR019734">
    <property type="entry name" value="TPR_rpt"/>
</dbReference>
<evidence type="ECO:0000313" key="6">
    <source>
        <dbReference type="Proteomes" id="UP000322976"/>
    </source>
</evidence>
<dbReference type="GO" id="GO:0003677">
    <property type="term" value="F:DNA binding"/>
    <property type="evidence" value="ECO:0007669"/>
    <property type="project" value="InterPro"/>
</dbReference>
<evidence type="ECO:0000256" key="2">
    <source>
        <dbReference type="ARBA" id="ARBA00022803"/>
    </source>
</evidence>
<dbReference type="Proteomes" id="UP000322976">
    <property type="component" value="Unassembled WGS sequence"/>
</dbReference>
<feature type="domain" description="HTH cro/C1-type" evidence="4">
    <location>
        <begin position="21"/>
        <end position="74"/>
    </location>
</feature>
<gene>
    <name evidence="5" type="ORF">FWJ32_06510</name>
</gene>
<evidence type="ECO:0000256" key="1">
    <source>
        <dbReference type="ARBA" id="ARBA00022737"/>
    </source>
</evidence>
<dbReference type="PROSITE" id="PS50943">
    <property type="entry name" value="HTH_CROC1"/>
    <property type="match status" value="1"/>
</dbReference>
<protein>
    <submittedName>
        <fullName evidence="5">Tetratricopeptide repeat protein</fullName>
    </submittedName>
</protein>
<name>A0A5D8QCL5_9THEO</name>
<dbReference type="Pfam" id="PF13424">
    <property type="entry name" value="TPR_12"/>
    <property type="match status" value="1"/>
</dbReference>
<feature type="repeat" description="TPR" evidence="3">
    <location>
        <begin position="336"/>
        <end position="369"/>
    </location>
</feature>
<dbReference type="InterPro" id="IPR011990">
    <property type="entry name" value="TPR-like_helical_dom_sf"/>
</dbReference>
<dbReference type="SUPFAM" id="SSF47413">
    <property type="entry name" value="lambda repressor-like DNA-binding domains"/>
    <property type="match status" value="1"/>
</dbReference>
<dbReference type="Pfam" id="PF13176">
    <property type="entry name" value="TPR_7"/>
    <property type="match status" value="1"/>
</dbReference>
<reference evidence="5 6" key="1">
    <citation type="submission" date="2019-08" db="EMBL/GenBank/DDBJ databases">
        <title>Calorimonas adulescens gen. nov., sp. nov., an anaerobic thermophilic bacterium from Sakhalin hot spring.</title>
        <authorList>
            <person name="Khomyakova M.A."/>
            <person name="Merkel A.Y."/>
            <person name="Novikov A."/>
            <person name="Bonch-Osmolovskaya E.A."/>
            <person name="Slobodkin A.I."/>
        </authorList>
    </citation>
    <scope>NUCLEOTIDE SEQUENCE [LARGE SCALE GENOMIC DNA]</scope>
    <source>
        <strain evidence="5 6">A05MB</strain>
    </source>
</reference>
<feature type="repeat" description="TPR" evidence="3">
    <location>
        <begin position="296"/>
        <end position="329"/>
    </location>
</feature>
<dbReference type="PANTHER" id="PTHR45641:SF19">
    <property type="entry name" value="NEPHROCYSTIN-3"/>
    <property type="match status" value="1"/>
</dbReference>